<proteinExistence type="predicted"/>
<dbReference type="Gene3D" id="3.60.10.10">
    <property type="entry name" value="Endonuclease/exonuclease/phosphatase"/>
    <property type="match status" value="1"/>
</dbReference>
<evidence type="ECO:0000313" key="3">
    <source>
        <dbReference type="EMBL" id="GBN54863.1"/>
    </source>
</evidence>
<keyword evidence="1" id="KW-0472">Membrane</keyword>
<dbReference type="PANTHER" id="PTHR33273">
    <property type="entry name" value="DOMAIN-CONTAINING PROTEIN, PUTATIVE-RELATED"/>
    <property type="match status" value="1"/>
</dbReference>
<reference evidence="3 4" key="1">
    <citation type="journal article" date="2019" name="Sci. Rep.">
        <title>Orb-weaving spider Araneus ventricosus genome elucidates the spidroin gene catalogue.</title>
        <authorList>
            <person name="Kono N."/>
            <person name="Nakamura H."/>
            <person name="Ohtoshi R."/>
            <person name="Moran D.A.P."/>
            <person name="Shinohara A."/>
            <person name="Yoshida Y."/>
            <person name="Fujiwara M."/>
            <person name="Mori M."/>
            <person name="Tomita M."/>
            <person name="Arakawa K."/>
        </authorList>
    </citation>
    <scope>NUCLEOTIDE SEQUENCE [LARGE SCALE GENOMIC DNA]</scope>
</reference>
<dbReference type="InterPro" id="IPR005135">
    <property type="entry name" value="Endo/exonuclease/phosphatase"/>
</dbReference>
<keyword evidence="1" id="KW-0812">Transmembrane</keyword>
<comment type="caution">
    <text evidence="3">The sequence shown here is derived from an EMBL/GenBank/DDBJ whole genome shotgun (WGS) entry which is preliminary data.</text>
</comment>
<dbReference type="SUPFAM" id="SSF56219">
    <property type="entry name" value="DNase I-like"/>
    <property type="match status" value="1"/>
</dbReference>
<keyword evidence="4" id="KW-1185">Reference proteome</keyword>
<dbReference type="EMBL" id="BGPR01012160">
    <property type="protein sequence ID" value="GBN54863.1"/>
    <property type="molecule type" value="Genomic_DNA"/>
</dbReference>
<keyword evidence="1" id="KW-1133">Transmembrane helix</keyword>
<dbReference type="InterPro" id="IPR036691">
    <property type="entry name" value="Endo/exonu/phosph_ase_sf"/>
</dbReference>
<dbReference type="Pfam" id="PF14529">
    <property type="entry name" value="Exo_endo_phos_2"/>
    <property type="match status" value="1"/>
</dbReference>
<dbReference type="GO" id="GO:0003824">
    <property type="term" value="F:catalytic activity"/>
    <property type="evidence" value="ECO:0007669"/>
    <property type="project" value="InterPro"/>
</dbReference>
<dbReference type="OrthoDB" id="6433575at2759"/>
<evidence type="ECO:0000256" key="1">
    <source>
        <dbReference type="SAM" id="Phobius"/>
    </source>
</evidence>
<evidence type="ECO:0000313" key="4">
    <source>
        <dbReference type="Proteomes" id="UP000499080"/>
    </source>
</evidence>
<dbReference type="PANTHER" id="PTHR33273:SF4">
    <property type="entry name" value="ENDONUCLEASE_EXONUCLEASE_PHOSPHATASE DOMAIN-CONTAINING PROTEIN"/>
    <property type="match status" value="1"/>
</dbReference>
<evidence type="ECO:0000259" key="2">
    <source>
        <dbReference type="Pfam" id="PF14529"/>
    </source>
</evidence>
<organism evidence="3 4">
    <name type="scientific">Araneus ventricosus</name>
    <name type="common">Orbweaver spider</name>
    <name type="synonym">Epeira ventricosa</name>
    <dbReference type="NCBI Taxonomy" id="182803"/>
    <lineage>
        <taxon>Eukaryota</taxon>
        <taxon>Metazoa</taxon>
        <taxon>Ecdysozoa</taxon>
        <taxon>Arthropoda</taxon>
        <taxon>Chelicerata</taxon>
        <taxon>Arachnida</taxon>
        <taxon>Araneae</taxon>
        <taxon>Araneomorphae</taxon>
        <taxon>Entelegynae</taxon>
        <taxon>Araneoidea</taxon>
        <taxon>Araneidae</taxon>
        <taxon>Araneus</taxon>
    </lineage>
</organism>
<feature type="domain" description="Endonuclease/exonuclease/phosphatase" evidence="2">
    <location>
        <begin position="44"/>
        <end position="149"/>
    </location>
</feature>
<dbReference type="AlphaFoldDB" id="A0A4Y2PVG4"/>
<sequence>MDADGPVSGGVCIFTSNSYPSTPLVLHTNLQAVAIQVYVKTLVTVCCVYLPPRDIISQEDLNSLVDQLPEPFILLSDFNGHSILWGNEDTNSRGQQIEQLISDHCLCLVNSDEKTYFHALALAICSPALLPLLTFTVGSDLCNSDHFPIFTAHADSVRMAHRPSIYIFQRADWGLFKQLATITDAMIDCADISDAVTQVSETILYAADVAILKILLVHVSIPSLGGMMRTVKRRKHKISSGGYF</sequence>
<name>A0A4Y2PVG4_ARAVE</name>
<dbReference type="Proteomes" id="UP000499080">
    <property type="component" value="Unassembled WGS sequence"/>
</dbReference>
<protein>
    <recommendedName>
        <fullName evidence="2">Endonuclease/exonuclease/phosphatase domain-containing protein</fullName>
    </recommendedName>
</protein>
<feature type="transmembrane region" description="Helical" evidence="1">
    <location>
        <begin position="203"/>
        <end position="227"/>
    </location>
</feature>
<gene>
    <name evidence="3" type="ORF">AVEN_131063_1</name>
</gene>
<accession>A0A4Y2PVG4</accession>